<reference evidence="5 6" key="1">
    <citation type="journal article" date="2024" name="Nat. Commun.">
        <title>Phylogenomics reveals the evolutionary origins of lichenization in chlorophyte algae.</title>
        <authorList>
            <person name="Puginier C."/>
            <person name="Libourel C."/>
            <person name="Otte J."/>
            <person name="Skaloud P."/>
            <person name="Haon M."/>
            <person name="Grisel S."/>
            <person name="Petersen M."/>
            <person name="Berrin J.G."/>
            <person name="Delaux P.M."/>
            <person name="Dal Grande F."/>
            <person name="Keller J."/>
        </authorList>
    </citation>
    <scope>NUCLEOTIDE SEQUENCE [LARGE SCALE GENOMIC DNA]</scope>
    <source>
        <strain evidence="5 6">SAG 2036</strain>
    </source>
</reference>
<feature type="transmembrane region" description="Helical" evidence="3">
    <location>
        <begin position="113"/>
        <end position="130"/>
    </location>
</feature>
<dbReference type="SUPFAM" id="SSF55729">
    <property type="entry name" value="Acyl-CoA N-acyltransferases (Nat)"/>
    <property type="match status" value="1"/>
</dbReference>
<dbReference type="PANTHER" id="PTHR43420">
    <property type="entry name" value="ACETYLTRANSFERASE"/>
    <property type="match status" value="1"/>
</dbReference>
<sequence length="985" mass="105596">MDVESQTASVSSARKMLRLARELCRSTELQSATQLTVAMLFIALFTVVTAMRFTDSCLAVIWGSLMLLLASANGSVGARTFASVAPLTGIITGAITAGALISLSRAGSGDHRTVLQSVFGLLFMVVAGVCRSSKDLPTFGTGLMLHLSFGLVYLTAFDTWPATALWKQVGQNILAVMVGAGATFFVGNAVLPTSTARMCRQLMAKLCLNCSLSLDSMMPGSERPAEMGRTSQEAPLLLADADEERYRDTLKSQQADAAVHLTDLPAGTSLAAFSSMLASIKGLIVMAQFEMPLHTGTHQSPRVWMPVAASLEAVHQAIAMLESVKQQGPQIFESPHMKHAFKSDLGSVIRRLHKHVIARLQALAQGLFHHQSPSSSDWAAQRDELLAAAEAASQGYWGKYASDADHQNDDQPTALSQAAAVMFVVTVTTNILAAMDRLEGAVIHALDSDPPLGKATIVWVVTLFIALSVQGVRARFRDILGTQLRKAVTSWAGLMHVLQDTDFQFSVKQWIIAAGAIVLVINLNAHYHEVIGWSLYAGFIAACLIHYKALEVTVASAITRTVGALVGATLGYVCLLRPDLADKPVPLLVVVATANFILGWYNWYRWRMGIFYAVLNLNLVVLCQYTGHDDHTGTLKYWAARTSNVAGGGLIAVLVSVVILPYSSVKAGLGGIRAVLLASADSLQANQDAFFQSEASHAGVLPPGAAPRAQPDSVVPQSAAAAAQLSSSLSPATGLLGERTVWGTGPLSPPSGLGKLLQAGLLLRVCLAAFELVCNQPDELSYEAAEPTSKLYYHEILECLQQALTDVSSEICQAIQTGLQSKECNGSVSMDHLVELRVELRKSMHARRAGFMRLLQAGTQTAAQSPHADQMRDEVQVLDLGVSERARRKGVATSLAVYLANELRQDFASVVLEVAANNTAARRLYEKLGFKETGRRKGYYQTFDTAVDAVLMQCSPEEVGCCQDALVADNTRSSRCAGTMPGEHG</sequence>
<dbReference type="PROSITE" id="PS51186">
    <property type="entry name" value="GNAT"/>
    <property type="match status" value="1"/>
</dbReference>
<feature type="transmembrane region" description="Helical" evidence="3">
    <location>
        <begin position="533"/>
        <end position="550"/>
    </location>
</feature>
<evidence type="ECO:0000256" key="3">
    <source>
        <dbReference type="SAM" id="Phobius"/>
    </source>
</evidence>
<dbReference type="InterPro" id="IPR000182">
    <property type="entry name" value="GNAT_dom"/>
</dbReference>
<protein>
    <recommendedName>
        <fullName evidence="4">N-acetyltransferase domain-containing protein</fullName>
    </recommendedName>
</protein>
<feature type="transmembrane region" description="Helical" evidence="3">
    <location>
        <begin position="83"/>
        <end position="101"/>
    </location>
</feature>
<dbReference type="InterPro" id="IPR016181">
    <property type="entry name" value="Acyl_CoA_acyltransferase"/>
</dbReference>
<feature type="transmembrane region" description="Helical" evidence="3">
    <location>
        <begin position="557"/>
        <end position="578"/>
    </location>
</feature>
<keyword evidence="1" id="KW-0808">Transferase</keyword>
<feature type="transmembrane region" description="Helical" evidence="3">
    <location>
        <begin position="35"/>
        <end position="53"/>
    </location>
</feature>
<feature type="transmembrane region" description="Helical" evidence="3">
    <location>
        <begin position="647"/>
        <end position="665"/>
    </location>
</feature>
<keyword evidence="3" id="KW-0812">Transmembrane</keyword>
<accession>A0AAW1NYS3</accession>
<dbReference type="PANTHER" id="PTHR43420:SF12">
    <property type="entry name" value="N-ACETYLTRANSFERASE DOMAIN-CONTAINING PROTEIN"/>
    <property type="match status" value="1"/>
</dbReference>
<feature type="transmembrane region" description="Helical" evidence="3">
    <location>
        <begin position="59"/>
        <end position="76"/>
    </location>
</feature>
<dbReference type="InterPro" id="IPR050680">
    <property type="entry name" value="YpeA/RimI_acetyltransf"/>
</dbReference>
<feature type="transmembrane region" description="Helical" evidence="3">
    <location>
        <begin position="137"/>
        <end position="157"/>
    </location>
</feature>
<evidence type="ECO:0000256" key="2">
    <source>
        <dbReference type="ARBA" id="ARBA00023315"/>
    </source>
</evidence>
<comment type="caution">
    <text evidence="5">The sequence shown here is derived from an EMBL/GenBank/DDBJ whole genome shotgun (WGS) entry which is preliminary data.</text>
</comment>
<feature type="transmembrane region" description="Helical" evidence="3">
    <location>
        <begin position="414"/>
        <end position="435"/>
    </location>
</feature>
<dbReference type="Proteomes" id="UP001465755">
    <property type="component" value="Unassembled WGS sequence"/>
</dbReference>
<feature type="transmembrane region" description="Helical" evidence="3">
    <location>
        <begin position="584"/>
        <end position="603"/>
    </location>
</feature>
<gene>
    <name evidence="5" type="ORF">WJX73_002709</name>
</gene>
<evidence type="ECO:0000256" key="1">
    <source>
        <dbReference type="ARBA" id="ARBA00022679"/>
    </source>
</evidence>
<dbReference type="EMBL" id="JALJOQ010000061">
    <property type="protein sequence ID" value="KAK9803200.1"/>
    <property type="molecule type" value="Genomic_DNA"/>
</dbReference>
<evidence type="ECO:0000259" key="4">
    <source>
        <dbReference type="PROSITE" id="PS51186"/>
    </source>
</evidence>
<organism evidence="5 6">
    <name type="scientific">Symbiochloris irregularis</name>
    <dbReference type="NCBI Taxonomy" id="706552"/>
    <lineage>
        <taxon>Eukaryota</taxon>
        <taxon>Viridiplantae</taxon>
        <taxon>Chlorophyta</taxon>
        <taxon>core chlorophytes</taxon>
        <taxon>Trebouxiophyceae</taxon>
        <taxon>Trebouxiales</taxon>
        <taxon>Trebouxiaceae</taxon>
        <taxon>Symbiochloris</taxon>
    </lineage>
</organism>
<proteinExistence type="predicted"/>
<feature type="transmembrane region" description="Helical" evidence="3">
    <location>
        <begin position="510"/>
        <end position="527"/>
    </location>
</feature>
<name>A0AAW1NYS3_9CHLO</name>
<dbReference type="GO" id="GO:0016747">
    <property type="term" value="F:acyltransferase activity, transferring groups other than amino-acyl groups"/>
    <property type="evidence" value="ECO:0007669"/>
    <property type="project" value="InterPro"/>
</dbReference>
<dbReference type="InterPro" id="IPR013653">
    <property type="entry name" value="GCN5-like_dom"/>
</dbReference>
<dbReference type="AlphaFoldDB" id="A0AAW1NYS3"/>
<feature type="transmembrane region" description="Helical" evidence="3">
    <location>
        <begin position="169"/>
        <end position="191"/>
    </location>
</feature>
<keyword evidence="2" id="KW-0012">Acyltransferase</keyword>
<feature type="transmembrane region" description="Helical" evidence="3">
    <location>
        <begin position="455"/>
        <end position="476"/>
    </location>
</feature>
<keyword evidence="3" id="KW-0472">Membrane</keyword>
<evidence type="ECO:0000313" key="6">
    <source>
        <dbReference type="Proteomes" id="UP001465755"/>
    </source>
</evidence>
<dbReference type="Pfam" id="PF08445">
    <property type="entry name" value="FR47"/>
    <property type="match status" value="1"/>
</dbReference>
<keyword evidence="3" id="KW-1133">Transmembrane helix</keyword>
<evidence type="ECO:0000313" key="5">
    <source>
        <dbReference type="EMBL" id="KAK9803200.1"/>
    </source>
</evidence>
<dbReference type="Gene3D" id="3.40.630.30">
    <property type="match status" value="1"/>
</dbReference>
<keyword evidence="6" id="KW-1185">Reference proteome</keyword>
<feature type="domain" description="N-acetyltransferase" evidence="4">
    <location>
        <begin position="873"/>
        <end position="957"/>
    </location>
</feature>